<sequence length="127" mass="13582">MILALGVPPVTGQAAVPTTDNESPFEEIVPAYEVTGDIKPLFSITGNKAKLSIIASAPSSKKVSIKMVLQRKDGSSWTRVQKWTKTGTGTQTLSKSMTVTNGRTYRMKYTVTVGSEQVTGKTATKTA</sequence>
<accession>A0A9D2EN82</accession>
<evidence type="ECO:0000313" key="2">
    <source>
        <dbReference type="Proteomes" id="UP000824049"/>
    </source>
</evidence>
<dbReference type="AlphaFoldDB" id="A0A9D2EN82"/>
<dbReference type="Proteomes" id="UP000824049">
    <property type="component" value="Unassembled WGS sequence"/>
</dbReference>
<comment type="caution">
    <text evidence="1">The sequence shown here is derived from an EMBL/GenBank/DDBJ whole genome shotgun (WGS) entry which is preliminary data.</text>
</comment>
<dbReference type="EMBL" id="DXBR01000106">
    <property type="protein sequence ID" value="HIZ40510.1"/>
    <property type="molecule type" value="Genomic_DNA"/>
</dbReference>
<name>A0A9D2EN82_9FIRM</name>
<reference evidence="1" key="1">
    <citation type="journal article" date="2021" name="PeerJ">
        <title>Extensive microbial diversity within the chicken gut microbiome revealed by metagenomics and culture.</title>
        <authorList>
            <person name="Gilroy R."/>
            <person name="Ravi A."/>
            <person name="Getino M."/>
            <person name="Pursley I."/>
            <person name="Horton D.L."/>
            <person name="Alikhan N.F."/>
            <person name="Baker D."/>
            <person name="Gharbi K."/>
            <person name="Hall N."/>
            <person name="Watson M."/>
            <person name="Adriaenssens E.M."/>
            <person name="Foster-Nyarko E."/>
            <person name="Jarju S."/>
            <person name="Secka A."/>
            <person name="Antonio M."/>
            <person name="Oren A."/>
            <person name="Chaudhuri R.R."/>
            <person name="La Ragione R."/>
            <person name="Hildebrand F."/>
            <person name="Pallen M.J."/>
        </authorList>
    </citation>
    <scope>NUCLEOTIDE SEQUENCE</scope>
    <source>
        <strain evidence="1">CHK179-28034</strain>
    </source>
</reference>
<proteinExistence type="predicted"/>
<gene>
    <name evidence="1" type="ORF">H9968_11450</name>
</gene>
<protein>
    <submittedName>
        <fullName evidence="1">Uncharacterized protein</fullName>
    </submittedName>
</protein>
<evidence type="ECO:0000313" key="1">
    <source>
        <dbReference type="EMBL" id="HIZ40510.1"/>
    </source>
</evidence>
<reference evidence="1" key="2">
    <citation type="submission" date="2021-04" db="EMBL/GenBank/DDBJ databases">
        <authorList>
            <person name="Gilroy R."/>
        </authorList>
    </citation>
    <scope>NUCLEOTIDE SEQUENCE</scope>
    <source>
        <strain evidence="1">CHK179-28034</strain>
    </source>
</reference>
<organism evidence="1 2">
    <name type="scientific">Candidatus Anaerobutyricum stercoris</name>
    <dbReference type="NCBI Taxonomy" id="2838457"/>
    <lineage>
        <taxon>Bacteria</taxon>
        <taxon>Bacillati</taxon>
        <taxon>Bacillota</taxon>
        <taxon>Clostridia</taxon>
        <taxon>Lachnospirales</taxon>
        <taxon>Lachnospiraceae</taxon>
        <taxon>Anaerobutyricum</taxon>
    </lineage>
</organism>